<organism evidence="8 9">
    <name type="scientific">Branchiostoma belcheri</name>
    <name type="common">Amphioxus</name>
    <dbReference type="NCBI Taxonomy" id="7741"/>
    <lineage>
        <taxon>Eukaryota</taxon>
        <taxon>Metazoa</taxon>
        <taxon>Chordata</taxon>
        <taxon>Cephalochordata</taxon>
        <taxon>Leptocardii</taxon>
        <taxon>Amphioxiformes</taxon>
        <taxon>Branchiostomatidae</taxon>
        <taxon>Branchiostoma</taxon>
    </lineage>
</organism>
<feature type="transmembrane region" description="Helical" evidence="5">
    <location>
        <begin position="19"/>
        <end position="40"/>
    </location>
</feature>
<dbReference type="OrthoDB" id="10070917at2759"/>
<evidence type="ECO:0000259" key="6">
    <source>
        <dbReference type="Pfam" id="PF01055"/>
    </source>
</evidence>
<sequence>MAGNDDVLRKQRRRRTCQVFIVLAVLLVVAAVGVVLWYFLRDTEVELTLGDARFLQNARQLTFLNHTNSNITLEGRLGLNISRYLAPTDCRSGNDREKLCLRWDGVAVLEILRENLLEPTTGTSVEITTQCYEVTWTPLSDEFIPQDCYSTLGANWYGGSETFYQRWPVNNGSYLMQPYVTWDHRWDPGRYDYEFYPDHWKYGSLQERYWVSSRGVAIKADDFIPLHVGLNDTVTEPEQLCLMANFSHPYNNPAGEYPVLKYTVCHGGHLRDIHDFMADRYFRKPRGVPDDQAEVMYRAPIYSTGGRYGQWINQSTVMSFAEEIRTWEPLLNFPTTDVWSTLELDDMWSEEYGSIDFDRGRFPDASGMIGALHTLGFRITVWTVPHLNAWTDAFQEAMKRGYLVMDSTGTLPGLFGWWRGTAGLVDFTNPDAGDWYVRRLDEIRRKYAVDTFKMDGGELSYLPVHYRMYEHLTNPAAFTRLYVENMARLGDKVQVRVGYGSQDHPILVRITDKESEWGYGNGLRTLIPCALQFGVNGYIFISPGVVGGLSNDGQMPDKELYIRWLQVSTFFPTLEFSITPWQYDNETIAITRQLMELRTTLVLPRLLEALRQSQTTGAPVLRPLWWIAPEEVYAQIVDDEFMLGDTLLVAPVLDQRARSRNIYLPSGRWSDRLRGGNINSDGGQWLENYRVELREVPHFIKTF</sequence>
<dbReference type="GO" id="GO:0004553">
    <property type="term" value="F:hydrolase activity, hydrolyzing O-glycosyl compounds"/>
    <property type="evidence" value="ECO:0007669"/>
    <property type="project" value="InterPro"/>
</dbReference>
<dbReference type="RefSeq" id="XP_019626814.1">
    <property type="nucleotide sequence ID" value="XM_019771255.1"/>
</dbReference>
<dbReference type="SUPFAM" id="SSF51445">
    <property type="entry name" value="(Trans)glycosidases"/>
    <property type="match status" value="1"/>
</dbReference>
<dbReference type="GO" id="GO:0005975">
    <property type="term" value="P:carbohydrate metabolic process"/>
    <property type="evidence" value="ECO:0007669"/>
    <property type="project" value="InterPro"/>
</dbReference>
<accession>A0A6P4YYR5</accession>
<proteinExistence type="inferred from homology"/>
<dbReference type="Gene3D" id="2.60.40.1180">
    <property type="entry name" value="Golgi alpha-mannosidase II"/>
    <property type="match status" value="1"/>
</dbReference>
<dbReference type="Pfam" id="PF21365">
    <property type="entry name" value="Glyco_hydro_31_3rd"/>
    <property type="match status" value="1"/>
</dbReference>
<dbReference type="CDD" id="cd06592">
    <property type="entry name" value="GH31_NET37"/>
    <property type="match status" value="1"/>
</dbReference>
<dbReference type="Gene3D" id="3.20.20.80">
    <property type="entry name" value="Glycosidases"/>
    <property type="match status" value="1"/>
</dbReference>
<dbReference type="GeneID" id="109471856"/>
<evidence type="ECO:0000256" key="4">
    <source>
        <dbReference type="RuleBase" id="RU361185"/>
    </source>
</evidence>
<evidence type="ECO:0000259" key="7">
    <source>
        <dbReference type="Pfam" id="PF21365"/>
    </source>
</evidence>
<protein>
    <submittedName>
        <fullName evidence="9">Uncharacterized family 31 glucosidase KIAA1161-like</fullName>
    </submittedName>
</protein>
<dbReference type="Pfam" id="PF01055">
    <property type="entry name" value="Glyco_hydro_31_2nd"/>
    <property type="match status" value="1"/>
</dbReference>
<keyword evidence="3 4" id="KW-0326">Glycosidase</keyword>
<name>A0A6P4YYR5_BRABE</name>
<keyword evidence="5" id="KW-0472">Membrane</keyword>
<evidence type="ECO:0000256" key="1">
    <source>
        <dbReference type="ARBA" id="ARBA00007806"/>
    </source>
</evidence>
<keyword evidence="5" id="KW-0812">Transmembrane</keyword>
<dbReference type="KEGG" id="bbel:109471856"/>
<evidence type="ECO:0000256" key="3">
    <source>
        <dbReference type="ARBA" id="ARBA00023295"/>
    </source>
</evidence>
<keyword evidence="8" id="KW-1185">Reference proteome</keyword>
<dbReference type="Proteomes" id="UP000515135">
    <property type="component" value="Unplaced"/>
</dbReference>
<dbReference type="AlphaFoldDB" id="A0A6P4YYR5"/>
<dbReference type="InterPro" id="IPR050985">
    <property type="entry name" value="Alpha-glycosidase_related"/>
</dbReference>
<dbReference type="InterPro" id="IPR017853">
    <property type="entry name" value="GH"/>
</dbReference>
<evidence type="ECO:0000256" key="2">
    <source>
        <dbReference type="ARBA" id="ARBA00022801"/>
    </source>
</evidence>
<evidence type="ECO:0000313" key="8">
    <source>
        <dbReference type="Proteomes" id="UP000515135"/>
    </source>
</evidence>
<dbReference type="SUPFAM" id="SSF51011">
    <property type="entry name" value="Glycosyl hydrolase domain"/>
    <property type="match status" value="1"/>
</dbReference>
<reference evidence="9" key="1">
    <citation type="submission" date="2025-08" db="UniProtKB">
        <authorList>
            <consortium name="RefSeq"/>
        </authorList>
    </citation>
    <scope>IDENTIFICATION</scope>
    <source>
        <tissue evidence="9">Gonad</tissue>
    </source>
</reference>
<keyword evidence="5" id="KW-1133">Transmembrane helix</keyword>
<keyword evidence="2 4" id="KW-0378">Hydrolase</keyword>
<comment type="similarity">
    <text evidence="1 4">Belongs to the glycosyl hydrolase 31 family.</text>
</comment>
<dbReference type="InterPro" id="IPR013780">
    <property type="entry name" value="Glyco_hydro_b"/>
</dbReference>
<feature type="domain" description="Glycoside hydrolase family 31 TIM barrel" evidence="6">
    <location>
        <begin position="313"/>
        <end position="602"/>
    </location>
</feature>
<evidence type="ECO:0000256" key="5">
    <source>
        <dbReference type="SAM" id="Phobius"/>
    </source>
</evidence>
<evidence type="ECO:0000313" key="9">
    <source>
        <dbReference type="RefSeq" id="XP_019626814.1"/>
    </source>
</evidence>
<dbReference type="PANTHER" id="PTHR43053">
    <property type="entry name" value="GLYCOSIDASE FAMILY 31"/>
    <property type="match status" value="1"/>
</dbReference>
<dbReference type="PANTHER" id="PTHR43053:SF4">
    <property type="entry name" value="MYOGENESIS-REGULATING GLYCOSIDASE"/>
    <property type="match status" value="1"/>
</dbReference>
<dbReference type="InterPro" id="IPR048395">
    <property type="entry name" value="Glyco_hydro_31_C"/>
</dbReference>
<gene>
    <name evidence="9" type="primary">LOC109471856</name>
</gene>
<dbReference type="InterPro" id="IPR000322">
    <property type="entry name" value="Glyco_hydro_31_TIM"/>
</dbReference>
<feature type="domain" description="Glycosyl hydrolase family 31 C-terminal" evidence="7">
    <location>
        <begin position="617"/>
        <end position="701"/>
    </location>
</feature>